<keyword evidence="1" id="KW-1133">Transmembrane helix</keyword>
<organism evidence="2 3">
    <name type="scientific">Massilia violaceinigra</name>
    <dbReference type="NCBI Taxonomy" id="2045208"/>
    <lineage>
        <taxon>Bacteria</taxon>
        <taxon>Pseudomonadati</taxon>
        <taxon>Pseudomonadota</taxon>
        <taxon>Betaproteobacteria</taxon>
        <taxon>Burkholderiales</taxon>
        <taxon>Oxalobacteraceae</taxon>
        <taxon>Telluria group</taxon>
        <taxon>Massilia</taxon>
    </lineage>
</organism>
<keyword evidence="1" id="KW-0472">Membrane</keyword>
<evidence type="ECO:0000256" key="1">
    <source>
        <dbReference type="SAM" id="Phobius"/>
    </source>
</evidence>
<keyword evidence="1" id="KW-0812">Transmembrane</keyword>
<name>A0A2D2DEL3_9BURK</name>
<dbReference type="EMBL" id="CP024608">
    <property type="protein sequence ID" value="ATQ73369.1"/>
    <property type="molecule type" value="Genomic_DNA"/>
</dbReference>
<protein>
    <submittedName>
        <fullName evidence="2">Uncharacterized protein</fullName>
    </submittedName>
</protein>
<dbReference type="Proteomes" id="UP000229897">
    <property type="component" value="Chromosome"/>
</dbReference>
<reference evidence="2" key="1">
    <citation type="submission" date="2017-10" db="EMBL/GenBank/DDBJ databases">
        <title>Massilia psychrophilum sp. nov., a novel purple-pigmented bacterium isolated from Tianshan glacier, Xinjiang Municipality, China.</title>
        <authorList>
            <person name="Wang H."/>
        </authorList>
    </citation>
    <scope>NUCLEOTIDE SEQUENCE [LARGE SCALE GENOMIC DNA]</scope>
    <source>
        <strain evidence="2">B2</strain>
    </source>
</reference>
<keyword evidence="3" id="KW-1185">Reference proteome</keyword>
<sequence length="128" mass="14484">MLYFVFGAFITIGSIALGFSLLAKRAELNQGEPVFNSLFVLVILCCGIGLMTTSVRFRLTLTPRSLTLRRAFTTRTIARSDIADYGKMTLQGNTNLFLYSSRQRRAIMRIPFVFEDGDAVMAWMAQRR</sequence>
<evidence type="ECO:0000313" key="3">
    <source>
        <dbReference type="Proteomes" id="UP000229897"/>
    </source>
</evidence>
<gene>
    <name evidence="2" type="ORF">CR152_01735</name>
</gene>
<feature type="transmembrane region" description="Helical" evidence="1">
    <location>
        <begin position="34"/>
        <end position="55"/>
    </location>
</feature>
<dbReference type="KEGG" id="mass:CR152_01735"/>
<evidence type="ECO:0000313" key="2">
    <source>
        <dbReference type="EMBL" id="ATQ73369.1"/>
    </source>
</evidence>
<accession>A0A2D2DEL3</accession>
<proteinExistence type="predicted"/>
<dbReference type="AlphaFoldDB" id="A0A2D2DEL3"/>